<evidence type="ECO:0000256" key="2">
    <source>
        <dbReference type="ARBA" id="ARBA00007783"/>
    </source>
</evidence>
<feature type="transmembrane region" description="Helical" evidence="10">
    <location>
        <begin position="243"/>
        <end position="263"/>
    </location>
</feature>
<dbReference type="EMBL" id="FOCF01000009">
    <property type="protein sequence ID" value="SEN64055.1"/>
    <property type="molecule type" value="Genomic_DNA"/>
</dbReference>
<dbReference type="GO" id="GO:0140359">
    <property type="term" value="F:ABC-type transporter activity"/>
    <property type="evidence" value="ECO:0007669"/>
    <property type="project" value="InterPro"/>
</dbReference>
<feature type="domain" description="ABC-2 type transporter transmembrane" evidence="11">
    <location>
        <begin position="25"/>
        <end position="232"/>
    </location>
</feature>
<reference evidence="13" key="1">
    <citation type="submission" date="2016-10" db="EMBL/GenBank/DDBJ databases">
        <authorList>
            <person name="Varghese N."/>
            <person name="Submissions S."/>
        </authorList>
    </citation>
    <scope>NUCLEOTIDE SEQUENCE [LARGE SCALE GENOMIC DNA]</scope>
    <source>
        <strain evidence="13">S6-262</strain>
    </source>
</reference>
<feature type="transmembrane region" description="Helical" evidence="10">
    <location>
        <begin position="114"/>
        <end position="141"/>
    </location>
</feature>
<name>A0A1H8I7D7_9SPHN</name>
<dbReference type="GO" id="GO:0015920">
    <property type="term" value="P:lipopolysaccharide transport"/>
    <property type="evidence" value="ECO:0007669"/>
    <property type="project" value="TreeGrafter"/>
</dbReference>
<comment type="subcellular location">
    <subcellularLocation>
        <location evidence="1">Cell membrane</location>
        <topology evidence="1">Multi-pass membrane protein</topology>
    </subcellularLocation>
</comment>
<keyword evidence="5" id="KW-0762">Sugar transport</keyword>
<dbReference type="PRINTS" id="PR00164">
    <property type="entry name" value="ABC2TRNSPORT"/>
</dbReference>
<dbReference type="GO" id="GO:0043190">
    <property type="term" value="C:ATP-binding cassette (ABC) transporter complex"/>
    <property type="evidence" value="ECO:0007669"/>
    <property type="project" value="InterPro"/>
</dbReference>
<evidence type="ECO:0000259" key="11">
    <source>
        <dbReference type="Pfam" id="PF01061"/>
    </source>
</evidence>
<keyword evidence="7 10" id="KW-1133">Transmembrane helix</keyword>
<keyword evidence="6 10" id="KW-0812">Transmembrane</keyword>
<dbReference type="AlphaFoldDB" id="A0A1H8I7D7"/>
<evidence type="ECO:0000256" key="8">
    <source>
        <dbReference type="ARBA" id="ARBA00023047"/>
    </source>
</evidence>
<gene>
    <name evidence="12" type="ORF">SAMN05192583_3225</name>
</gene>
<keyword evidence="13" id="KW-1185">Reference proteome</keyword>
<dbReference type="STRING" id="1166340.SAMN05192583_3225"/>
<feature type="transmembrane region" description="Helical" evidence="10">
    <location>
        <begin position="153"/>
        <end position="178"/>
    </location>
</feature>
<keyword evidence="3" id="KW-0813">Transport</keyword>
<evidence type="ECO:0000313" key="12">
    <source>
        <dbReference type="EMBL" id="SEN64055.1"/>
    </source>
</evidence>
<dbReference type="PANTHER" id="PTHR30413:SF10">
    <property type="entry name" value="CAPSULE POLYSACCHARIDE EXPORT INNER-MEMBRANE PROTEIN CTRC"/>
    <property type="match status" value="1"/>
</dbReference>
<keyword evidence="4" id="KW-1003">Cell membrane</keyword>
<feature type="transmembrane region" description="Helical" evidence="10">
    <location>
        <begin position="75"/>
        <end position="93"/>
    </location>
</feature>
<comment type="similarity">
    <text evidence="2">Belongs to the ABC-2 integral membrane protein family.</text>
</comment>
<dbReference type="InterPro" id="IPR013525">
    <property type="entry name" value="ABC2_TM"/>
</dbReference>
<evidence type="ECO:0000256" key="9">
    <source>
        <dbReference type="ARBA" id="ARBA00023136"/>
    </source>
</evidence>
<evidence type="ECO:0000256" key="6">
    <source>
        <dbReference type="ARBA" id="ARBA00022692"/>
    </source>
</evidence>
<dbReference type="Proteomes" id="UP000199206">
    <property type="component" value="Unassembled WGS sequence"/>
</dbReference>
<accession>A0A1H8I7D7</accession>
<evidence type="ECO:0000256" key="1">
    <source>
        <dbReference type="ARBA" id="ARBA00004651"/>
    </source>
</evidence>
<evidence type="ECO:0000313" key="13">
    <source>
        <dbReference type="Proteomes" id="UP000199206"/>
    </source>
</evidence>
<protein>
    <submittedName>
        <fullName evidence="12">Capsular polysaccharide transport system permease protein</fullName>
    </submittedName>
</protein>
<evidence type="ECO:0000256" key="5">
    <source>
        <dbReference type="ARBA" id="ARBA00022597"/>
    </source>
</evidence>
<proteinExistence type="inferred from homology"/>
<evidence type="ECO:0000256" key="10">
    <source>
        <dbReference type="SAM" id="Phobius"/>
    </source>
</evidence>
<dbReference type="PANTHER" id="PTHR30413">
    <property type="entry name" value="INNER MEMBRANE TRANSPORT PERMEASE"/>
    <property type="match status" value="1"/>
</dbReference>
<keyword evidence="8" id="KW-0625">Polysaccharide transport</keyword>
<feature type="transmembrane region" description="Helical" evidence="10">
    <location>
        <begin position="190"/>
        <end position="207"/>
    </location>
</feature>
<organism evidence="12 13">
    <name type="scientific">Sphingomonas gellani</name>
    <dbReference type="NCBI Taxonomy" id="1166340"/>
    <lineage>
        <taxon>Bacteria</taxon>
        <taxon>Pseudomonadati</taxon>
        <taxon>Pseudomonadota</taxon>
        <taxon>Alphaproteobacteria</taxon>
        <taxon>Sphingomonadales</taxon>
        <taxon>Sphingomonadaceae</taxon>
        <taxon>Sphingomonas</taxon>
    </lineage>
</organism>
<sequence>MPPHSLSRPNGGSFATGLATQMRVIGALLMRELHTRYGRENIGYLWLIGEPLMLAGVMALLHTSGHTAYGSDIKPLPFIVVGYTTYIMFRGIVNRSDSALTSNAPLLYHRMVTIFDIVVARALLEAAGTFLAYSVLMALLWSAGLVALPARPLFFYAAQGLMFWYSLSHSMIIASITFHNRTMERLVHPYTYFMIPLSGAFFQVEMVPEPYRSWLMLVPLPHIMELARYGQFNSANLDYCDPWYVVGACMILTWVGLVTMRIYRNKVHLN</sequence>
<dbReference type="GO" id="GO:0015774">
    <property type="term" value="P:polysaccharide transport"/>
    <property type="evidence" value="ECO:0007669"/>
    <property type="project" value="UniProtKB-KW"/>
</dbReference>
<feature type="transmembrane region" description="Helical" evidence="10">
    <location>
        <begin position="42"/>
        <end position="63"/>
    </location>
</feature>
<evidence type="ECO:0000256" key="7">
    <source>
        <dbReference type="ARBA" id="ARBA00022989"/>
    </source>
</evidence>
<dbReference type="RefSeq" id="WP_170842028.1">
    <property type="nucleotide sequence ID" value="NZ_FOCF01000009.1"/>
</dbReference>
<evidence type="ECO:0000256" key="4">
    <source>
        <dbReference type="ARBA" id="ARBA00022475"/>
    </source>
</evidence>
<dbReference type="Pfam" id="PF01061">
    <property type="entry name" value="ABC2_membrane"/>
    <property type="match status" value="1"/>
</dbReference>
<feature type="transmembrane region" description="Helical" evidence="10">
    <location>
        <begin position="12"/>
        <end position="30"/>
    </location>
</feature>
<evidence type="ECO:0000256" key="3">
    <source>
        <dbReference type="ARBA" id="ARBA00022448"/>
    </source>
</evidence>
<dbReference type="InterPro" id="IPR000412">
    <property type="entry name" value="ABC_2_transport"/>
</dbReference>
<keyword evidence="9 10" id="KW-0472">Membrane</keyword>